<dbReference type="Gene3D" id="1.20.1050.80">
    <property type="entry name" value="VPS9 domain"/>
    <property type="match status" value="1"/>
</dbReference>
<feature type="region of interest" description="Disordered" evidence="2">
    <location>
        <begin position="930"/>
        <end position="970"/>
    </location>
</feature>
<keyword evidence="1" id="KW-0040">ANK repeat</keyword>
<protein>
    <submittedName>
        <fullName evidence="5">Ankyrin repeat domain-containing protein 27-like</fullName>
    </submittedName>
</protein>
<feature type="domain" description="VPS9" evidence="3">
    <location>
        <begin position="241"/>
        <end position="382"/>
    </location>
</feature>
<dbReference type="SUPFAM" id="SSF48403">
    <property type="entry name" value="Ankyrin repeat"/>
    <property type="match status" value="2"/>
</dbReference>
<keyword evidence="4" id="KW-1185">Reference proteome</keyword>
<dbReference type="InterPro" id="IPR003123">
    <property type="entry name" value="VPS9"/>
</dbReference>
<evidence type="ECO:0000256" key="2">
    <source>
        <dbReference type="SAM" id="MobiDB-lite"/>
    </source>
</evidence>
<feature type="repeat" description="ANK" evidence="1">
    <location>
        <begin position="804"/>
        <end position="836"/>
    </location>
</feature>
<dbReference type="InterPro" id="IPR037191">
    <property type="entry name" value="VPS9_dom_sf"/>
</dbReference>
<evidence type="ECO:0000313" key="4">
    <source>
        <dbReference type="Proteomes" id="UP000694865"/>
    </source>
</evidence>
<reference evidence="5" key="1">
    <citation type="submission" date="2025-08" db="UniProtKB">
        <authorList>
            <consortium name="RefSeq"/>
        </authorList>
    </citation>
    <scope>IDENTIFICATION</scope>
    <source>
        <tissue evidence="5">Testes</tissue>
    </source>
</reference>
<evidence type="ECO:0000259" key="3">
    <source>
        <dbReference type="PROSITE" id="PS51205"/>
    </source>
</evidence>
<dbReference type="PROSITE" id="PS51205">
    <property type="entry name" value="VPS9"/>
    <property type="match status" value="1"/>
</dbReference>
<dbReference type="SMART" id="SM00248">
    <property type="entry name" value="ANK"/>
    <property type="match status" value="8"/>
</dbReference>
<organism evidence="4 5">
    <name type="scientific">Saccoglossus kowalevskii</name>
    <name type="common">Acorn worm</name>
    <dbReference type="NCBI Taxonomy" id="10224"/>
    <lineage>
        <taxon>Eukaryota</taxon>
        <taxon>Metazoa</taxon>
        <taxon>Hemichordata</taxon>
        <taxon>Enteropneusta</taxon>
        <taxon>Harrimaniidae</taxon>
        <taxon>Saccoglossus</taxon>
    </lineage>
</organism>
<dbReference type="CDD" id="cd22886">
    <property type="entry name" value="ANKRD27_zf2"/>
    <property type="match status" value="1"/>
</dbReference>
<feature type="repeat" description="ANK" evidence="1">
    <location>
        <begin position="837"/>
        <end position="869"/>
    </location>
</feature>
<feature type="region of interest" description="Disordered" evidence="2">
    <location>
        <begin position="638"/>
        <end position="658"/>
    </location>
</feature>
<dbReference type="SMART" id="SM00167">
    <property type="entry name" value="VPS9"/>
    <property type="match status" value="1"/>
</dbReference>
<feature type="repeat" description="ANK" evidence="1">
    <location>
        <begin position="586"/>
        <end position="618"/>
    </location>
</feature>
<feature type="repeat" description="ANK" evidence="1">
    <location>
        <begin position="482"/>
        <end position="514"/>
    </location>
</feature>
<feature type="repeat" description="ANK" evidence="1">
    <location>
        <begin position="770"/>
        <end position="802"/>
    </location>
</feature>
<dbReference type="Pfam" id="PF02204">
    <property type="entry name" value="VPS9"/>
    <property type="match status" value="1"/>
</dbReference>
<dbReference type="RefSeq" id="XP_006817407.1">
    <property type="nucleotide sequence ID" value="XM_006817344.1"/>
</dbReference>
<dbReference type="Pfam" id="PF00023">
    <property type="entry name" value="Ank"/>
    <property type="match status" value="2"/>
</dbReference>
<dbReference type="Gene3D" id="1.25.40.20">
    <property type="entry name" value="Ankyrin repeat-containing domain"/>
    <property type="match status" value="3"/>
</dbReference>
<dbReference type="CDD" id="cd22885">
    <property type="entry name" value="ANKRD27_zf1"/>
    <property type="match status" value="1"/>
</dbReference>
<feature type="repeat" description="ANK" evidence="1">
    <location>
        <begin position="515"/>
        <end position="547"/>
    </location>
</feature>
<evidence type="ECO:0000256" key="1">
    <source>
        <dbReference type="PROSITE-ProRule" id="PRU00023"/>
    </source>
</evidence>
<dbReference type="PROSITE" id="PS50297">
    <property type="entry name" value="ANK_REP_REGION"/>
    <property type="match status" value="8"/>
</dbReference>
<dbReference type="InterPro" id="IPR036770">
    <property type="entry name" value="Ankyrin_rpt-contain_sf"/>
</dbReference>
<dbReference type="InterPro" id="IPR051248">
    <property type="entry name" value="UPF0507/Ank_repeat_27"/>
</dbReference>
<gene>
    <name evidence="5" type="primary">LOC102805157</name>
</gene>
<feature type="compositionally biased region" description="Low complexity" evidence="2">
    <location>
        <begin position="935"/>
        <end position="967"/>
    </location>
</feature>
<dbReference type="SUPFAM" id="SSF109993">
    <property type="entry name" value="VPS9 domain"/>
    <property type="match status" value="1"/>
</dbReference>
<feature type="repeat" description="ANK" evidence="1">
    <location>
        <begin position="870"/>
        <end position="902"/>
    </location>
</feature>
<dbReference type="PRINTS" id="PR01415">
    <property type="entry name" value="ANKYRIN"/>
</dbReference>
<name>A0ABM0MBL6_SACKO</name>
<dbReference type="PANTHER" id="PTHR24170">
    <property type="entry name" value="ANKYRIN REPEAT DOMAIN-CONTAINING PROTEIN 27"/>
    <property type="match status" value="1"/>
</dbReference>
<dbReference type="GeneID" id="102805157"/>
<dbReference type="Pfam" id="PF12796">
    <property type="entry name" value="Ank_2"/>
    <property type="match status" value="2"/>
</dbReference>
<evidence type="ECO:0000313" key="5">
    <source>
        <dbReference type="RefSeq" id="XP_006817407.1"/>
    </source>
</evidence>
<feature type="repeat" description="ANK" evidence="1">
    <location>
        <begin position="548"/>
        <end position="569"/>
    </location>
</feature>
<dbReference type="Proteomes" id="UP000694865">
    <property type="component" value="Unplaced"/>
</dbReference>
<accession>A0ABM0MBL6</accession>
<dbReference type="InterPro" id="IPR002110">
    <property type="entry name" value="Ankyrin_rpt"/>
</dbReference>
<dbReference type="PANTHER" id="PTHR24170:SF2">
    <property type="entry name" value="ANKYRIN REPEAT DOMAIN-CONTAINING PROTEIN 27"/>
    <property type="match status" value="1"/>
</dbReference>
<proteinExistence type="predicted"/>
<dbReference type="PROSITE" id="PS50088">
    <property type="entry name" value="ANK_REPEAT"/>
    <property type="match status" value="8"/>
</dbReference>
<sequence>METYDEDISENRFFRLLQNKYKAIYENAANNRWIICIPRSGTFSKHSQTQNDIETHILRPVQNKAQTFITVSEKELQVTGEIITTTNGFKEVKSVRVLFEETFFNSRDESFRVLCLDQPLEGGTVDVGDHPYLVNLDSLEDCADFLWGQRVSKRSQRQVDEMVDFFNHTYQRLEAESLRYCIDAVNAIFTKSVQTALKDGHHRKAVKQNRNFMDNLKVAMETYVMNGVFKKVFKAVSTYVAREDAELNKITRNLAELQLKDLGIRPQFTQNVPRARRELSFLNKFCTPLEKLYCLRRTVMTITHASLRRAKNVPIAPITTDDLLPILVFLVVKSEIPNWLANLTYMQNFRFSKPSNDEFGFYVASIEAAVEHVRSGHVSEILSERSMSPKLQMSAAPSVQMPWQRQDSHDGETTPSIDVLFEHIKEGRMQDVERMLHMTSKDENMLAEKMCHPLCSCVKCEKLITIKRNDPTAVTAFSRDDRGCTALHMAATFGQAKILELLVKRGGVVNATDYHGSTPLHLACQKGHQNVTLLLLDYGSNGNMADNDGNTPLHLCCANGHEDCVKAIVYFDGAVVPVDVNAANLQGDTPLHHASRWGYETIVDILLEQNASVEALNRRKETPLLCAHNVKVSRSIMNASDKDNEPISPSSPPTASTVLHKTRKPSMFEQIQVSPSQAAKNAMSAIEQAREKQVLRLLKAVADNDIQLVRYQLGWLSDSESDDDNDSGSMSPSKFKLCHPLCQCEKCQSLQKRTSVAANSVIHANSANHNGLTSLHVAAAHGHDSLVSLLIRRAGNVNCRNKTQQCTPLHLAAQYNRPMVITLLLNHGAKCNTRDGKGNTPLHFCCQNGHMEAAELLLQNGAGVNVTNHRGNTPLHEASKWNHLPLVRLLLESGANITARNKAQLTPSQLSQNEDVTLLLEDAEDGFFESSGEYSTSPSANSLSRSPSKSGSYLSQSPSQDRQSSSSKKALIAKHEAKLMAISGSPTRHLSMRDLFKAFEESDVVQIKELGESIQTFDKKKDLKKTITRDMSAPRLDGYLKHQMAICNFDRKSLKQVDVDDRSIPYMPKDIQSTKPDAQNYSLNIKRSTSFEIGSPVNSDDEYVNISDVDSPSHNFRSFSTMKDERTSNKQRSAIADVEQTTRSNGAEKEMDVYFDPVKGSHEGVSRGSVASSPSTPESVIVAAENEKYSEGSTVGNESTAGADVALSKDTSALKHFAITRDCTNAYQTIERKTDGFELEFDENRFAKDTPPSVRKFGRVIQDSPLDTPTLSPDMVNASPDMVNASPDLATSSPDIATLEQEIHDLLSDNDDSYATHDELE</sequence>